<name>A0ABT2RL03_9FIRM</name>
<dbReference type="PANTHER" id="PTHR30461">
    <property type="entry name" value="DNA-INVERTASE FROM LAMBDOID PROPHAGE"/>
    <property type="match status" value="1"/>
</dbReference>
<dbReference type="SUPFAM" id="SSF53041">
    <property type="entry name" value="Resolvase-like"/>
    <property type="match status" value="1"/>
</dbReference>
<dbReference type="InterPro" id="IPR050639">
    <property type="entry name" value="SSR_resolvase"/>
</dbReference>
<dbReference type="InterPro" id="IPR011109">
    <property type="entry name" value="DNA_bind_recombinase_dom"/>
</dbReference>
<gene>
    <name evidence="3" type="ORF">OCV99_05900</name>
</gene>
<proteinExistence type="predicted"/>
<reference evidence="3 4" key="1">
    <citation type="journal article" date="2021" name="ISME Commun">
        <title>Automated analysis of genomic sequences facilitates high-throughput and comprehensive description of bacteria.</title>
        <authorList>
            <person name="Hitch T.C.A."/>
        </authorList>
    </citation>
    <scope>NUCLEOTIDE SEQUENCE [LARGE SCALE GENOMIC DNA]</scope>
    <source>
        <strain evidence="3 4">Sanger_03</strain>
    </source>
</reference>
<dbReference type="InterPro" id="IPR038109">
    <property type="entry name" value="DNA_bind_recomb_sf"/>
</dbReference>
<dbReference type="CDD" id="cd00338">
    <property type="entry name" value="Ser_Recombinase"/>
    <property type="match status" value="1"/>
</dbReference>
<dbReference type="Proteomes" id="UP001652431">
    <property type="component" value="Unassembled WGS sequence"/>
</dbReference>
<dbReference type="PROSITE" id="PS51736">
    <property type="entry name" value="RECOMBINASES_3"/>
    <property type="match status" value="1"/>
</dbReference>
<dbReference type="SMART" id="SM00857">
    <property type="entry name" value="Resolvase"/>
    <property type="match status" value="1"/>
</dbReference>
<evidence type="ECO:0000259" key="2">
    <source>
        <dbReference type="PROSITE" id="PS51737"/>
    </source>
</evidence>
<dbReference type="Pfam" id="PF00239">
    <property type="entry name" value="Resolvase"/>
    <property type="match status" value="1"/>
</dbReference>
<dbReference type="InterPro" id="IPR006119">
    <property type="entry name" value="Resolv_N"/>
</dbReference>
<sequence length="437" mass="50515">MQIKEINATKLPDIGIKRVAAYARVSSEKGEALHSLSAQISYYNEYISNHIGWEFAGVYADEGISGTKDSRPEFQRLLADCRKKRIDLVITKSITRFARNTVTLLDTIRELKLLNIDVLFEKENLHSLGANGELMLTLLAMYAEEEARSASENQKWRIQKMFEEGRPNTGRMLGYCLKDGQLTIIPKEAEIVRMIFDDYLSGMGRLAIAKKLNAIHVPTVRGCDDWREGSIYRILHNEKYTGDMILQKTYVEDFRTKKGVINRGEKRKYFVENSHEAIISKEIFERAQAEAERRKAKIKLPEKRMKTIFTGMLICACCGKHFNRRVANASTKYAKPAWICATFMRKGKKYCNNRQIPEKILIAKTKEVLGLPSLEDIDLKDYISEIVCGKDYDLTYVMNSGEEVKTIWHPYSRKDSWNEEMRQQARNRTLERSTLYE</sequence>
<evidence type="ECO:0000313" key="4">
    <source>
        <dbReference type="Proteomes" id="UP001652431"/>
    </source>
</evidence>
<keyword evidence="4" id="KW-1185">Reference proteome</keyword>
<evidence type="ECO:0000259" key="1">
    <source>
        <dbReference type="PROSITE" id="PS51736"/>
    </source>
</evidence>
<dbReference type="EMBL" id="JAOQJU010000004">
    <property type="protein sequence ID" value="MCU6686095.1"/>
    <property type="molecule type" value="Genomic_DNA"/>
</dbReference>
<feature type="domain" description="Recombinase" evidence="2">
    <location>
        <begin position="172"/>
        <end position="297"/>
    </location>
</feature>
<dbReference type="RefSeq" id="WP_158369102.1">
    <property type="nucleotide sequence ID" value="NZ_JAOQJU010000004.1"/>
</dbReference>
<dbReference type="InterPro" id="IPR025827">
    <property type="entry name" value="Zn_ribbon_recom_dom"/>
</dbReference>
<dbReference type="InterPro" id="IPR036162">
    <property type="entry name" value="Resolvase-like_N_sf"/>
</dbReference>
<dbReference type="Gene3D" id="3.90.1750.20">
    <property type="entry name" value="Putative Large Serine Recombinase, Chain B, Domain 2"/>
    <property type="match status" value="1"/>
</dbReference>
<accession>A0ABT2RL03</accession>
<dbReference type="Gene3D" id="3.40.50.1390">
    <property type="entry name" value="Resolvase, N-terminal catalytic domain"/>
    <property type="match status" value="1"/>
</dbReference>
<evidence type="ECO:0000313" key="3">
    <source>
        <dbReference type="EMBL" id="MCU6686095.1"/>
    </source>
</evidence>
<comment type="caution">
    <text evidence="3">The sequence shown here is derived from an EMBL/GenBank/DDBJ whole genome shotgun (WGS) entry which is preliminary data.</text>
</comment>
<protein>
    <submittedName>
        <fullName evidence="3">Recombinase family protein</fullName>
    </submittedName>
</protein>
<dbReference type="Pfam" id="PF13408">
    <property type="entry name" value="Zn_ribbon_recom"/>
    <property type="match status" value="1"/>
</dbReference>
<dbReference type="Pfam" id="PF07508">
    <property type="entry name" value="Recombinase"/>
    <property type="match status" value="1"/>
</dbReference>
<dbReference type="PANTHER" id="PTHR30461:SF23">
    <property type="entry name" value="DNA RECOMBINASE-RELATED"/>
    <property type="match status" value="1"/>
</dbReference>
<dbReference type="PROSITE" id="PS51737">
    <property type="entry name" value="RECOMBINASE_DNA_BIND"/>
    <property type="match status" value="1"/>
</dbReference>
<organism evidence="3 4">
    <name type="scientific">Dorea acetigenes</name>
    <dbReference type="NCBI Taxonomy" id="2981787"/>
    <lineage>
        <taxon>Bacteria</taxon>
        <taxon>Bacillati</taxon>
        <taxon>Bacillota</taxon>
        <taxon>Clostridia</taxon>
        <taxon>Lachnospirales</taxon>
        <taxon>Lachnospiraceae</taxon>
        <taxon>Dorea</taxon>
    </lineage>
</organism>
<feature type="domain" description="Resolvase/invertase-type recombinase catalytic" evidence="1">
    <location>
        <begin position="18"/>
        <end position="165"/>
    </location>
</feature>